<proteinExistence type="inferred from homology"/>
<dbReference type="STRING" id="149040.A0A194X6J0"/>
<keyword evidence="10" id="KW-0813">Transport</keyword>
<gene>
    <name evidence="12" type="ORF">LY89DRAFT_618237</name>
</gene>
<comment type="subcellular location">
    <subcellularLocation>
        <location evidence="1 10">Endoplasmic reticulum membrane</location>
        <topology evidence="1 10">Multi-pass membrane protein</topology>
    </subcellularLocation>
</comment>
<name>A0A194X6J0_MOLSC</name>
<feature type="transmembrane region" description="Helical" evidence="10">
    <location>
        <begin position="406"/>
        <end position="427"/>
    </location>
</feature>
<comment type="pathway">
    <text evidence="2">Protein modification; protein glycosylation.</text>
</comment>
<keyword evidence="4 10" id="KW-0812">Transmembrane</keyword>
<feature type="transmembrane region" description="Helical" evidence="10">
    <location>
        <begin position="198"/>
        <end position="218"/>
    </location>
</feature>
<keyword evidence="7 10" id="KW-0472">Membrane</keyword>
<feature type="transmembrane region" description="Helical" evidence="10">
    <location>
        <begin position="165"/>
        <end position="186"/>
    </location>
</feature>
<dbReference type="AlphaFoldDB" id="A0A194X6J0"/>
<dbReference type="EMBL" id="KQ947417">
    <property type="protein sequence ID" value="KUJ15699.1"/>
    <property type="molecule type" value="Genomic_DNA"/>
</dbReference>
<evidence type="ECO:0000256" key="7">
    <source>
        <dbReference type="ARBA" id="ARBA00023136"/>
    </source>
</evidence>
<feature type="transmembrane region" description="Helical" evidence="10">
    <location>
        <begin position="439"/>
        <end position="460"/>
    </location>
</feature>
<reference evidence="12 13" key="1">
    <citation type="submission" date="2015-10" db="EMBL/GenBank/DDBJ databases">
        <title>Full genome of DAOMC 229536 Phialocephala scopiformis, a fungal endophyte of spruce producing the potent anti-insectan compound rugulosin.</title>
        <authorList>
            <consortium name="DOE Joint Genome Institute"/>
            <person name="Walker A.K."/>
            <person name="Frasz S.L."/>
            <person name="Seifert K.A."/>
            <person name="Miller J.D."/>
            <person name="Mondo S.J."/>
            <person name="Labutti K."/>
            <person name="Lipzen A."/>
            <person name="Dockter R."/>
            <person name="Kennedy M."/>
            <person name="Grigoriev I.V."/>
            <person name="Spatafora J.W."/>
        </authorList>
    </citation>
    <scope>NUCLEOTIDE SEQUENCE [LARGE SCALE GENOMIC DNA]</scope>
    <source>
        <strain evidence="12 13">CBS 120377</strain>
    </source>
</reference>
<feature type="transmembrane region" description="Helical" evidence="10">
    <location>
        <begin position="126"/>
        <end position="145"/>
    </location>
</feature>
<feature type="transmembrane region" description="Helical" evidence="10">
    <location>
        <begin position="57"/>
        <end position="76"/>
    </location>
</feature>
<dbReference type="FunCoup" id="A0A194X6J0">
    <property type="interactions" value="733"/>
</dbReference>
<evidence type="ECO:0000256" key="9">
    <source>
        <dbReference type="ARBA" id="ARBA00045912"/>
    </source>
</evidence>
<comment type="similarity">
    <text evidence="3 10">Belongs to the RFT1 family.</text>
</comment>
<feature type="transmembrane region" description="Helical" evidence="10">
    <location>
        <begin position="533"/>
        <end position="550"/>
    </location>
</feature>
<evidence type="ECO:0000256" key="5">
    <source>
        <dbReference type="ARBA" id="ARBA00022824"/>
    </source>
</evidence>
<evidence type="ECO:0000256" key="2">
    <source>
        <dbReference type="ARBA" id="ARBA00004922"/>
    </source>
</evidence>
<evidence type="ECO:0000256" key="8">
    <source>
        <dbReference type="ARBA" id="ARBA00044793"/>
    </source>
</evidence>
<keyword evidence="6 10" id="KW-1133">Transmembrane helix</keyword>
<evidence type="ECO:0000256" key="4">
    <source>
        <dbReference type="ARBA" id="ARBA00022692"/>
    </source>
</evidence>
<dbReference type="GeneID" id="28820558"/>
<feature type="compositionally biased region" description="Low complexity" evidence="11">
    <location>
        <begin position="9"/>
        <end position="21"/>
    </location>
</feature>
<sequence length="567" mass="61123">MPSKPPLSNPKNASSSSSNSKPTSSAIGATLLIAQQFGSRALTFIVNQILLRYLSPSLLGISTQLEVYSITVLFFARESLRVAIQRQADIADASPRTEDEDEKSKIPKGHVDALTSAGRTQAIVNLSYISVFLGAVFAVVVAWLYSWSLAAGDPAVLATPYFPAALKLFGLAALGELLAEPCYVVVQHKSRFGVRARTEMIATVLRCLVTCGSAIWAARTGRDIGVLPFALGQCTYAVSLLVVYYASVWSIASSNNFSLFLNKIYTSNPSSYLLSYFSLPLLKLTASFFTQSILKHLLTQGDTILISLLTTPTTQGIYALASAYGGLIARLLLQPIEETTRNHIGKRLSSPSQPSVLEVRQTLLLLLRTYILISLLLVTIGPLLASPLLSLIAGSRWTSSGAGHVLAMYCYYIPLLAINGLTEAFVSSVATQRQLGAQTLWMFVFSFGFALASFLFLGVLDWGAEGLVAANGLNMLVRIVWAWGFMGTYFRGFGTRLRVSELLPKPVSLAAAVGTWGVLVQVEKGFSGGVMDLVKGGVVAAGLVVVVAIAERAHFMECYREFRGQKA</sequence>
<evidence type="ECO:0000256" key="10">
    <source>
        <dbReference type="RuleBase" id="RU365067"/>
    </source>
</evidence>
<protein>
    <recommendedName>
        <fullName evidence="8 10">Man(5)GlcNAc(2)-PP-dolichol translocation protein RFT1</fullName>
    </recommendedName>
</protein>
<feature type="transmembrane region" description="Helical" evidence="10">
    <location>
        <begin position="230"/>
        <end position="252"/>
    </location>
</feature>
<evidence type="ECO:0000256" key="11">
    <source>
        <dbReference type="SAM" id="MobiDB-lite"/>
    </source>
</evidence>
<dbReference type="GO" id="GO:0006488">
    <property type="term" value="P:dolichol-linked oligosaccharide biosynthetic process"/>
    <property type="evidence" value="ECO:0007669"/>
    <property type="project" value="InterPro"/>
</dbReference>
<dbReference type="InParanoid" id="A0A194X6J0"/>
<feature type="transmembrane region" description="Helical" evidence="10">
    <location>
        <begin position="502"/>
        <end position="521"/>
    </location>
</feature>
<feature type="transmembrane region" description="Helical" evidence="10">
    <location>
        <begin position="370"/>
        <end position="394"/>
    </location>
</feature>
<comment type="function">
    <text evidence="9 10">Intramembrane glycolipid transporter that operates in the biosynthetic pathway of dolichol-linked oligosaccharides, the glycan precursors employed in protein asparagine (N)-glycosylation. The sequential addition of sugars to dolichol pyrophosphate produces dolichol-linked oligosaccharides containing fourteen sugars, including two GlcNAcs, nine mannoses and three glucoses. Once assembled, the oligosaccharide is transferred from the lipid to nascent proteins by oligosaccharyltransferases. The assembly of dolichol-linked oligosaccharides begins on the cytosolic side of the endoplasmic reticulum membrane and finishes in its lumen. RFT1 could mediate the translocation of the cytosolically oriented intermediate DolPP-GlcNAc2Man5, produced by ALG11, into the ER lumen where dolichol-linked oligosaccharides assembly continues. However, the intramembrane lipid transporter activity could not be confirmed in vitro.</text>
</comment>
<dbReference type="RefSeq" id="XP_018070054.1">
    <property type="nucleotide sequence ID" value="XM_018210832.1"/>
</dbReference>
<dbReference type="OrthoDB" id="9979195at2759"/>
<evidence type="ECO:0000256" key="6">
    <source>
        <dbReference type="ARBA" id="ARBA00022989"/>
    </source>
</evidence>
<feature type="transmembrane region" description="Helical" evidence="10">
    <location>
        <begin position="273"/>
        <end position="294"/>
    </location>
</feature>
<dbReference type="InterPro" id="IPR007594">
    <property type="entry name" value="RFT1"/>
</dbReference>
<dbReference type="KEGG" id="psco:LY89DRAFT_618237"/>
<dbReference type="GO" id="GO:0005789">
    <property type="term" value="C:endoplasmic reticulum membrane"/>
    <property type="evidence" value="ECO:0007669"/>
    <property type="project" value="UniProtKB-SubCell"/>
</dbReference>
<keyword evidence="5 10" id="KW-0256">Endoplasmic reticulum</keyword>
<evidence type="ECO:0000256" key="1">
    <source>
        <dbReference type="ARBA" id="ARBA00004477"/>
    </source>
</evidence>
<keyword evidence="13" id="KW-1185">Reference proteome</keyword>
<evidence type="ECO:0000313" key="12">
    <source>
        <dbReference type="EMBL" id="KUJ15699.1"/>
    </source>
</evidence>
<dbReference type="PANTHER" id="PTHR13117:SF5">
    <property type="entry name" value="PROTEIN RFT1 HOMOLOG"/>
    <property type="match status" value="1"/>
</dbReference>
<dbReference type="GO" id="GO:0034203">
    <property type="term" value="P:glycolipid translocation"/>
    <property type="evidence" value="ECO:0007669"/>
    <property type="project" value="TreeGrafter"/>
</dbReference>
<evidence type="ECO:0000256" key="3">
    <source>
        <dbReference type="ARBA" id="ARBA00010288"/>
    </source>
</evidence>
<accession>A0A194X6J0</accession>
<organism evidence="12 13">
    <name type="scientific">Mollisia scopiformis</name>
    <name type="common">Conifer needle endophyte fungus</name>
    <name type="synonym">Phialocephala scopiformis</name>
    <dbReference type="NCBI Taxonomy" id="149040"/>
    <lineage>
        <taxon>Eukaryota</taxon>
        <taxon>Fungi</taxon>
        <taxon>Dikarya</taxon>
        <taxon>Ascomycota</taxon>
        <taxon>Pezizomycotina</taxon>
        <taxon>Leotiomycetes</taxon>
        <taxon>Helotiales</taxon>
        <taxon>Mollisiaceae</taxon>
        <taxon>Mollisia</taxon>
    </lineage>
</organism>
<dbReference type="PANTHER" id="PTHR13117">
    <property type="entry name" value="ENDOPLASMIC RETICULUM MULTISPAN TRANSMEMBRANE PROTEIN-RELATED"/>
    <property type="match status" value="1"/>
</dbReference>
<feature type="transmembrane region" description="Helical" evidence="10">
    <location>
        <begin position="472"/>
        <end position="490"/>
    </location>
</feature>
<evidence type="ECO:0000313" key="13">
    <source>
        <dbReference type="Proteomes" id="UP000070700"/>
    </source>
</evidence>
<feature type="region of interest" description="Disordered" evidence="11">
    <location>
        <begin position="1"/>
        <end position="21"/>
    </location>
</feature>
<dbReference type="Proteomes" id="UP000070700">
    <property type="component" value="Unassembled WGS sequence"/>
</dbReference>
<dbReference type="Pfam" id="PF04506">
    <property type="entry name" value="Rft-1"/>
    <property type="match status" value="1"/>
</dbReference>
<feature type="transmembrane region" description="Helical" evidence="10">
    <location>
        <begin position="314"/>
        <end position="333"/>
    </location>
</feature>